<evidence type="ECO:0000313" key="2">
    <source>
        <dbReference type="Proteomes" id="UP001501772"/>
    </source>
</evidence>
<accession>A0ABP8BQP3</accession>
<evidence type="ECO:0000313" key="1">
    <source>
        <dbReference type="EMBL" id="GAA4214212.1"/>
    </source>
</evidence>
<keyword evidence="2" id="KW-1185">Reference proteome</keyword>
<reference evidence="2" key="1">
    <citation type="journal article" date="2019" name="Int. J. Syst. Evol. Microbiol.">
        <title>The Global Catalogue of Microorganisms (GCM) 10K type strain sequencing project: providing services to taxonomists for standard genome sequencing and annotation.</title>
        <authorList>
            <consortium name="The Broad Institute Genomics Platform"/>
            <consortium name="The Broad Institute Genome Sequencing Center for Infectious Disease"/>
            <person name="Wu L."/>
            <person name="Ma J."/>
        </authorList>
    </citation>
    <scope>NUCLEOTIDE SEQUENCE [LARGE SCALE GENOMIC DNA]</scope>
    <source>
        <strain evidence="2">JCM 17626</strain>
    </source>
</reference>
<proteinExistence type="predicted"/>
<sequence length="145" mass="16790">MRPKIELSNSICTDTDKDGRYYAFKIVNNTSYNLIDLRAEMILKTPVNSNGGPNYTHRWITLKKENILLFPKYNKKDAKAEYALVLGTREDLSSLWTDQAQFLQVKIHLKHSFSGISKSFVQEYYTKKSCIKDGMFNFGKSFEIS</sequence>
<name>A0ABP8BQP3_9SPHI</name>
<comment type="caution">
    <text evidence="1">The sequence shown here is derived from an EMBL/GenBank/DDBJ whole genome shotgun (WGS) entry which is preliminary data.</text>
</comment>
<gene>
    <name evidence="1" type="ORF">GCM10022289_47460</name>
</gene>
<protein>
    <submittedName>
        <fullName evidence="1">Uncharacterized protein</fullName>
    </submittedName>
</protein>
<dbReference type="Proteomes" id="UP001501772">
    <property type="component" value="Unassembled WGS sequence"/>
</dbReference>
<dbReference type="EMBL" id="BAABBY010000019">
    <property type="protein sequence ID" value="GAA4214212.1"/>
    <property type="molecule type" value="Genomic_DNA"/>
</dbReference>
<organism evidence="1 2">
    <name type="scientific">Pedobacter jeongneungensis</name>
    <dbReference type="NCBI Taxonomy" id="947309"/>
    <lineage>
        <taxon>Bacteria</taxon>
        <taxon>Pseudomonadati</taxon>
        <taxon>Bacteroidota</taxon>
        <taxon>Sphingobacteriia</taxon>
        <taxon>Sphingobacteriales</taxon>
        <taxon>Sphingobacteriaceae</taxon>
        <taxon>Pedobacter</taxon>
    </lineage>
</organism>